<evidence type="ECO:0000313" key="1">
    <source>
        <dbReference type="EMBL" id="HIS82821.1"/>
    </source>
</evidence>
<reference evidence="1" key="1">
    <citation type="submission" date="2020-10" db="EMBL/GenBank/DDBJ databases">
        <authorList>
            <person name="Gilroy R."/>
        </authorList>
    </citation>
    <scope>NUCLEOTIDE SEQUENCE</scope>
    <source>
        <strain evidence="1">CHK152-2994</strain>
    </source>
</reference>
<proteinExistence type="predicted"/>
<name>A0A9D1K3S6_9BACT</name>
<comment type="caution">
    <text evidence="1">The sequence shown here is derived from an EMBL/GenBank/DDBJ whole genome shotgun (WGS) entry which is preliminary data.</text>
</comment>
<reference evidence="1" key="2">
    <citation type="journal article" date="2021" name="PeerJ">
        <title>Extensive microbial diversity within the chicken gut microbiome revealed by metagenomics and culture.</title>
        <authorList>
            <person name="Gilroy R."/>
            <person name="Ravi A."/>
            <person name="Getino M."/>
            <person name="Pursley I."/>
            <person name="Horton D.L."/>
            <person name="Alikhan N.F."/>
            <person name="Baker D."/>
            <person name="Gharbi K."/>
            <person name="Hall N."/>
            <person name="Watson M."/>
            <person name="Adriaenssens E.M."/>
            <person name="Foster-Nyarko E."/>
            <person name="Jarju S."/>
            <person name="Secka A."/>
            <person name="Antonio M."/>
            <person name="Oren A."/>
            <person name="Chaudhuri R.R."/>
            <person name="La Ragione R."/>
            <person name="Hildebrand F."/>
            <person name="Pallen M.J."/>
        </authorList>
    </citation>
    <scope>NUCLEOTIDE SEQUENCE</scope>
    <source>
        <strain evidence="1">CHK152-2994</strain>
    </source>
</reference>
<protein>
    <submittedName>
        <fullName evidence="1">Uncharacterized protein</fullName>
    </submittedName>
</protein>
<gene>
    <name evidence="1" type="ORF">IAD41_04370</name>
</gene>
<dbReference type="Proteomes" id="UP000824139">
    <property type="component" value="Unassembled WGS sequence"/>
</dbReference>
<dbReference type="EMBL" id="DVJO01000093">
    <property type="protein sequence ID" value="HIS82821.1"/>
    <property type="molecule type" value="Genomic_DNA"/>
</dbReference>
<evidence type="ECO:0000313" key="2">
    <source>
        <dbReference type="Proteomes" id="UP000824139"/>
    </source>
</evidence>
<sequence length="231" mass="25628">MGKTSTPSYSSGVVNINGEEKASHYKKGNTIYSNYNMSDREKKIYDFAQNSFLENLPNINVFSVDTQKSLQNQLNAYTQKGLQTINDFYTPMLSNLKNDIASRFGNFDNSIFMDNLSDIESNRADAMSALTQDILAKQNELYNDELNRRYNYLNFLGNVQNQSTANIMNYLQLAANNSSSGNSYNQYAASSQSSSPYKSYANTASALLSSSGNPYAMAAGAAIKLGSEYFL</sequence>
<accession>A0A9D1K3S6</accession>
<dbReference type="AlphaFoldDB" id="A0A9D1K3S6"/>
<organism evidence="1 2">
    <name type="scientific">Candidatus Scatenecus faecavium</name>
    <dbReference type="NCBI Taxonomy" id="2840915"/>
    <lineage>
        <taxon>Bacteria</taxon>
        <taxon>Candidatus Scatenecus</taxon>
    </lineage>
</organism>